<comment type="catalytic activity">
    <reaction evidence="14">
        <text>IMP + diphosphate = hypoxanthine + 5-phospho-alpha-D-ribose 1-diphosphate</text>
        <dbReference type="Rhea" id="RHEA:17973"/>
        <dbReference type="ChEBI" id="CHEBI:17368"/>
        <dbReference type="ChEBI" id="CHEBI:33019"/>
        <dbReference type="ChEBI" id="CHEBI:58017"/>
        <dbReference type="ChEBI" id="CHEBI:58053"/>
        <dbReference type="EC" id="2.4.2.8"/>
    </reaction>
    <physiologicalReaction direction="right-to-left" evidence="14">
        <dbReference type="Rhea" id="RHEA:17975"/>
    </physiologicalReaction>
</comment>
<keyword evidence="6 15" id="KW-0963">Cytoplasm</keyword>
<evidence type="ECO:0000256" key="5">
    <source>
        <dbReference type="ARBA" id="ARBA00011895"/>
    </source>
</evidence>
<keyword evidence="10 15" id="KW-0660">Purine salvage</keyword>
<proteinExistence type="inferred from homology"/>
<dbReference type="GO" id="GO:0032264">
    <property type="term" value="P:IMP salvage"/>
    <property type="evidence" value="ECO:0007669"/>
    <property type="project" value="UniProtKB-UniPathway"/>
</dbReference>
<evidence type="ECO:0000256" key="10">
    <source>
        <dbReference type="ARBA" id="ARBA00022726"/>
    </source>
</evidence>
<reference evidence="17 18" key="1">
    <citation type="journal article" date="2012" name="J. Bacteriol.">
        <title>Genome Sequence of Fibrella aestuarina BUZ 2T, a Filamentous Marine Bacterium.</title>
        <authorList>
            <person name="Filippini M."/>
            <person name="Qi W."/>
            <person name="Blom J."/>
            <person name="Goesmann A."/>
            <person name="Smits T.H."/>
            <person name="Bagheri H.C."/>
        </authorList>
    </citation>
    <scope>NUCLEOTIDE SEQUENCE [LARGE SCALE GENOMIC DNA]</scope>
    <source>
        <strain evidence="18">BUZ 2T</strain>
    </source>
</reference>
<dbReference type="RefSeq" id="WP_015329786.1">
    <property type="nucleotide sequence ID" value="NC_020054.1"/>
</dbReference>
<evidence type="ECO:0000256" key="12">
    <source>
        <dbReference type="ARBA" id="ARBA00022842"/>
    </source>
</evidence>
<dbReference type="GO" id="GO:0000166">
    <property type="term" value="F:nucleotide binding"/>
    <property type="evidence" value="ECO:0007669"/>
    <property type="project" value="UniProtKB-KW"/>
</dbReference>
<organism evidence="17 18">
    <name type="scientific">Fibrella aestuarina BUZ 2</name>
    <dbReference type="NCBI Taxonomy" id="1166018"/>
    <lineage>
        <taxon>Bacteria</taxon>
        <taxon>Pseudomonadati</taxon>
        <taxon>Bacteroidota</taxon>
        <taxon>Cytophagia</taxon>
        <taxon>Cytophagales</taxon>
        <taxon>Spirosomataceae</taxon>
        <taxon>Fibrella</taxon>
    </lineage>
</organism>
<dbReference type="Gene3D" id="3.40.50.2020">
    <property type="match status" value="1"/>
</dbReference>
<sequence length="177" mass="19728">MLTILDKTFVPFIDRDTLQSRIAELAEQINRDYANRRPLIVGVLNGAVLFTADLLKNLTIDCEITFIRVASYDKTHSTGQIKQILGLSEVITGRDLIVIEDIVDTGLTMQEVLRQLNEKEPASIAIATLLFKPAALQTPLDLTYVGFEIDNQFVVGYGLDYDGLGRNTQAIFVLEQP</sequence>
<dbReference type="GO" id="GO:0006166">
    <property type="term" value="P:purine ribonucleoside salvage"/>
    <property type="evidence" value="ECO:0007669"/>
    <property type="project" value="UniProtKB-KW"/>
</dbReference>
<keyword evidence="11 15" id="KW-0547">Nucleotide-binding</keyword>
<evidence type="ECO:0000256" key="13">
    <source>
        <dbReference type="ARBA" id="ARBA00048811"/>
    </source>
</evidence>
<dbReference type="EMBL" id="HE796683">
    <property type="protein sequence ID" value="CCG98686.1"/>
    <property type="molecule type" value="Genomic_DNA"/>
</dbReference>
<evidence type="ECO:0000256" key="4">
    <source>
        <dbReference type="ARBA" id="ARBA00008391"/>
    </source>
</evidence>
<keyword evidence="9 15" id="KW-0479">Metal-binding</keyword>
<keyword evidence="18" id="KW-1185">Reference proteome</keyword>
<evidence type="ECO:0000256" key="2">
    <source>
        <dbReference type="ARBA" id="ARBA00004496"/>
    </source>
</evidence>
<dbReference type="PANTHER" id="PTHR43340">
    <property type="entry name" value="HYPOXANTHINE-GUANINE PHOSPHORIBOSYLTRANSFERASE"/>
    <property type="match status" value="1"/>
</dbReference>
<dbReference type="GO" id="GO:0052657">
    <property type="term" value="F:guanine phosphoribosyltransferase activity"/>
    <property type="evidence" value="ECO:0007669"/>
    <property type="project" value="RHEA"/>
</dbReference>
<dbReference type="InterPro" id="IPR050408">
    <property type="entry name" value="HGPRT"/>
</dbReference>
<dbReference type="OrthoDB" id="9802824at2"/>
<dbReference type="HOGENOM" id="CLU_073615_0_2_10"/>
<dbReference type="GO" id="GO:0004422">
    <property type="term" value="F:hypoxanthine phosphoribosyltransferase activity"/>
    <property type="evidence" value="ECO:0007669"/>
    <property type="project" value="InterPro"/>
</dbReference>
<dbReference type="STRING" id="1166018.FAES_0675"/>
<evidence type="ECO:0000313" key="18">
    <source>
        <dbReference type="Proteomes" id="UP000011058"/>
    </source>
</evidence>
<dbReference type="GO" id="GO:0046100">
    <property type="term" value="P:hypoxanthine metabolic process"/>
    <property type="evidence" value="ECO:0007669"/>
    <property type="project" value="TreeGrafter"/>
</dbReference>
<dbReference type="Proteomes" id="UP000011058">
    <property type="component" value="Chromosome"/>
</dbReference>
<accession>I0K3I3</accession>
<keyword evidence="12 15" id="KW-0460">Magnesium</keyword>
<dbReference type="InterPro" id="IPR005904">
    <property type="entry name" value="Hxn_phspho_trans"/>
</dbReference>
<evidence type="ECO:0000256" key="15">
    <source>
        <dbReference type="RuleBase" id="RU364099"/>
    </source>
</evidence>
<evidence type="ECO:0000256" key="14">
    <source>
        <dbReference type="ARBA" id="ARBA00049402"/>
    </source>
</evidence>
<dbReference type="SUPFAM" id="SSF53271">
    <property type="entry name" value="PRTase-like"/>
    <property type="match status" value="1"/>
</dbReference>
<dbReference type="InterPro" id="IPR029057">
    <property type="entry name" value="PRTase-like"/>
</dbReference>
<keyword evidence="8 15" id="KW-0808">Transferase</keyword>
<dbReference type="NCBIfam" id="TIGR01203">
    <property type="entry name" value="HGPRTase"/>
    <property type="match status" value="1"/>
</dbReference>
<dbReference type="AlphaFoldDB" id="I0K3I3"/>
<dbReference type="InterPro" id="IPR000836">
    <property type="entry name" value="PRTase_dom"/>
</dbReference>
<evidence type="ECO:0000256" key="1">
    <source>
        <dbReference type="ARBA" id="ARBA00001946"/>
    </source>
</evidence>
<dbReference type="KEGG" id="fae:FAES_0675"/>
<dbReference type="UniPathway" id="UPA00591">
    <property type="reaction ID" value="UER00648"/>
</dbReference>
<dbReference type="CDD" id="cd06223">
    <property type="entry name" value="PRTases_typeI"/>
    <property type="match status" value="1"/>
</dbReference>
<dbReference type="PATRIC" id="fig|1166018.3.peg.687"/>
<comment type="catalytic activity">
    <reaction evidence="13">
        <text>GMP + diphosphate = guanine + 5-phospho-alpha-D-ribose 1-diphosphate</text>
        <dbReference type="Rhea" id="RHEA:25424"/>
        <dbReference type="ChEBI" id="CHEBI:16235"/>
        <dbReference type="ChEBI" id="CHEBI:33019"/>
        <dbReference type="ChEBI" id="CHEBI:58017"/>
        <dbReference type="ChEBI" id="CHEBI:58115"/>
        <dbReference type="EC" id="2.4.2.8"/>
    </reaction>
    <physiologicalReaction direction="right-to-left" evidence="13">
        <dbReference type="Rhea" id="RHEA:25426"/>
    </physiologicalReaction>
</comment>
<evidence type="ECO:0000256" key="7">
    <source>
        <dbReference type="ARBA" id="ARBA00022676"/>
    </source>
</evidence>
<keyword evidence="7 15" id="KW-0328">Glycosyltransferase</keyword>
<evidence type="ECO:0000256" key="9">
    <source>
        <dbReference type="ARBA" id="ARBA00022723"/>
    </source>
</evidence>
<evidence type="ECO:0000313" key="17">
    <source>
        <dbReference type="EMBL" id="CCG98686.1"/>
    </source>
</evidence>
<evidence type="ECO:0000259" key="16">
    <source>
        <dbReference type="Pfam" id="PF00156"/>
    </source>
</evidence>
<feature type="domain" description="Phosphoribosyltransferase" evidence="16">
    <location>
        <begin position="18"/>
        <end position="161"/>
    </location>
</feature>
<comment type="similarity">
    <text evidence="4 15">Belongs to the purine/pyrimidine phosphoribosyltransferase family.</text>
</comment>
<comment type="cofactor">
    <cofactor evidence="1 15">
        <name>Mg(2+)</name>
        <dbReference type="ChEBI" id="CHEBI:18420"/>
    </cofactor>
</comment>
<evidence type="ECO:0000256" key="8">
    <source>
        <dbReference type="ARBA" id="ARBA00022679"/>
    </source>
</evidence>
<dbReference type="GO" id="GO:0006178">
    <property type="term" value="P:guanine salvage"/>
    <property type="evidence" value="ECO:0007669"/>
    <property type="project" value="TreeGrafter"/>
</dbReference>
<dbReference type="Pfam" id="PF00156">
    <property type="entry name" value="Pribosyltran"/>
    <property type="match status" value="1"/>
</dbReference>
<gene>
    <name evidence="17" type="ORF">FAES_0675</name>
</gene>
<dbReference type="GO" id="GO:0000287">
    <property type="term" value="F:magnesium ion binding"/>
    <property type="evidence" value="ECO:0007669"/>
    <property type="project" value="TreeGrafter"/>
</dbReference>
<evidence type="ECO:0000256" key="3">
    <source>
        <dbReference type="ARBA" id="ARBA00004669"/>
    </source>
</evidence>
<dbReference type="eggNOG" id="COG0634">
    <property type="taxonomic scope" value="Bacteria"/>
</dbReference>
<name>I0K3I3_9BACT</name>
<dbReference type="GO" id="GO:0032263">
    <property type="term" value="P:GMP salvage"/>
    <property type="evidence" value="ECO:0007669"/>
    <property type="project" value="TreeGrafter"/>
</dbReference>
<dbReference type="GO" id="GO:0005829">
    <property type="term" value="C:cytosol"/>
    <property type="evidence" value="ECO:0007669"/>
    <property type="project" value="TreeGrafter"/>
</dbReference>
<dbReference type="PANTHER" id="PTHR43340:SF1">
    <property type="entry name" value="HYPOXANTHINE PHOSPHORIBOSYLTRANSFERASE"/>
    <property type="match status" value="1"/>
</dbReference>
<evidence type="ECO:0000256" key="6">
    <source>
        <dbReference type="ARBA" id="ARBA00022490"/>
    </source>
</evidence>
<protein>
    <recommendedName>
        <fullName evidence="5 15">Hypoxanthine phosphoribosyltransferase</fullName>
        <ecNumber evidence="5 15">2.4.2.8</ecNumber>
    </recommendedName>
</protein>
<comment type="subcellular location">
    <subcellularLocation>
        <location evidence="2 15">Cytoplasm</location>
    </subcellularLocation>
</comment>
<dbReference type="EC" id="2.4.2.8" evidence="5 15"/>
<evidence type="ECO:0000256" key="11">
    <source>
        <dbReference type="ARBA" id="ARBA00022741"/>
    </source>
</evidence>
<comment type="pathway">
    <text evidence="3 15">Purine metabolism; IMP biosynthesis via salvage pathway; IMP from hypoxanthine: step 1/1.</text>
</comment>